<comment type="caution">
    <text evidence="1">The sequence shown here is derived from an EMBL/GenBank/DDBJ whole genome shotgun (WGS) entry which is preliminary data.</text>
</comment>
<sequence length="83" mass="8939">MKKLKLKALELGVTELLSREQLKKVFGGVDGSGSGGDCKGDKFEVCKGQAEGTKCCFTYSGTVYSGKCYAFAPDYKIHCSDLN</sequence>
<protein>
    <recommendedName>
        <fullName evidence="3">Natural product</fullName>
    </recommendedName>
</protein>
<evidence type="ECO:0008006" key="3">
    <source>
        <dbReference type="Google" id="ProtNLM"/>
    </source>
</evidence>
<reference evidence="1 2" key="1">
    <citation type="submission" date="2021-04" db="EMBL/GenBank/DDBJ databases">
        <title>Chitinophaga sp. nov., isolated from the rhizosphere soil.</title>
        <authorList>
            <person name="He S."/>
        </authorList>
    </citation>
    <scope>NUCLEOTIDE SEQUENCE [LARGE SCALE GENOMIC DNA]</scope>
    <source>
        <strain evidence="1 2">2R12</strain>
    </source>
</reference>
<dbReference type="Proteomes" id="UP000676386">
    <property type="component" value="Unassembled WGS sequence"/>
</dbReference>
<proteinExistence type="predicted"/>
<organism evidence="1 2">
    <name type="scientific">Chitinophaga hostae</name>
    <dbReference type="NCBI Taxonomy" id="2831022"/>
    <lineage>
        <taxon>Bacteria</taxon>
        <taxon>Pseudomonadati</taxon>
        <taxon>Bacteroidota</taxon>
        <taxon>Chitinophagia</taxon>
        <taxon>Chitinophagales</taxon>
        <taxon>Chitinophagaceae</taxon>
        <taxon>Chitinophaga</taxon>
    </lineage>
</organism>
<evidence type="ECO:0000313" key="2">
    <source>
        <dbReference type="Proteomes" id="UP000676386"/>
    </source>
</evidence>
<name>A0ABS5J435_9BACT</name>
<evidence type="ECO:0000313" key="1">
    <source>
        <dbReference type="EMBL" id="MBS0029975.1"/>
    </source>
</evidence>
<gene>
    <name evidence="1" type="ORF">KE626_21805</name>
</gene>
<dbReference type="EMBL" id="JAGTXB010000011">
    <property type="protein sequence ID" value="MBS0029975.1"/>
    <property type="molecule type" value="Genomic_DNA"/>
</dbReference>
<dbReference type="RefSeq" id="WP_211975107.1">
    <property type="nucleotide sequence ID" value="NZ_CBFHAM010000017.1"/>
</dbReference>
<accession>A0ABS5J435</accession>
<keyword evidence="2" id="KW-1185">Reference proteome</keyword>